<feature type="region of interest" description="Disordered" evidence="1">
    <location>
        <begin position="73"/>
        <end position="99"/>
    </location>
</feature>
<evidence type="ECO:0000256" key="1">
    <source>
        <dbReference type="SAM" id="MobiDB-lite"/>
    </source>
</evidence>
<reference evidence="2 3" key="1">
    <citation type="submission" date="2015-08" db="EMBL/GenBank/DDBJ databases">
        <title>Next Generation Sequencing and Analysis of the Genome of Puccinia sorghi L Schw, the Causal Agent of Maize Common Rust.</title>
        <authorList>
            <person name="Rochi L."/>
            <person name="Burguener G."/>
            <person name="Darino M."/>
            <person name="Turjanski A."/>
            <person name="Kreff E."/>
            <person name="Dieguez M.J."/>
            <person name="Sacco F."/>
        </authorList>
    </citation>
    <scope>NUCLEOTIDE SEQUENCE [LARGE SCALE GENOMIC DNA]</scope>
    <source>
        <strain evidence="2 3">RO10H11247</strain>
    </source>
</reference>
<proteinExistence type="predicted"/>
<organism evidence="2 3">
    <name type="scientific">Puccinia sorghi</name>
    <dbReference type="NCBI Taxonomy" id="27349"/>
    <lineage>
        <taxon>Eukaryota</taxon>
        <taxon>Fungi</taxon>
        <taxon>Dikarya</taxon>
        <taxon>Basidiomycota</taxon>
        <taxon>Pucciniomycotina</taxon>
        <taxon>Pucciniomycetes</taxon>
        <taxon>Pucciniales</taxon>
        <taxon>Pucciniaceae</taxon>
        <taxon>Puccinia</taxon>
    </lineage>
</organism>
<sequence>MKVRARDCDEGLLLVGLRSISKNGVELKRTRCRAQTKRGYFCASQKRKGVTEIPSFHWLSRVLLSQNCPGIKDQQAPARTEGKKKEKEKEKRRKNKWKNFKREKMKGIQGNRMKGESSKKFHAYSRMDFLLEILKVHQYHHYHHSKFLLAAATIKLSKYQTRPAVNYQIPPLLGMPEIEDLTGFFLNKGVLVVSNQPCYTSITLTPPLPYPGASQDSIIFKSWLESVKKEIEANQEEEAGTKEEEVELQRMEGWRLENTKKLESTRLRRMKRKKRRKCENFRCCVFPMNKKLDNNSIKTLYLFFNMRVVVMLGVLKLLKMLNSIFKNEVVTLYCILLLLGSGRASVDKFSVLKLFVNPTGSRRGFENLKKEEGVQGGVGERSSVQRPSDDSSLIHANDVKVDCGRKQGSVFWICNSVEGKLGRSGRENKTRRIGGLILFFSLEDRDLKKIGGLNEFLREKEQRKREKCEGVRNEILEPIRESFKDGWRVPRKFDLFGTDDHPIQQDIHFKKNLLNCLQLKCRNSQESSVSLCILHSECSKTSPGLFPWHLNASQIQDEVGFRYSFRMLKKSYTTFLHPIFLEIIFKFQKNVKKPYENALRYFMTLIFFFYELGLKCYNIYLSRKIAGIVHHVHIKKNEKMLIHVPKNGEIMCISTRTKEEPHLKSCPSKEEVYHNPFRTHSLHFILGN</sequence>
<evidence type="ECO:0000313" key="2">
    <source>
        <dbReference type="EMBL" id="KNZ51768.1"/>
    </source>
</evidence>
<keyword evidence="3" id="KW-1185">Reference proteome</keyword>
<dbReference type="VEuPathDB" id="FungiDB:VP01_3819g2"/>
<feature type="compositionally biased region" description="Basic and acidic residues" evidence="1">
    <location>
        <begin position="80"/>
        <end position="89"/>
    </location>
</feature>
<evidence type="ECO:0000313" key="3">
    <source>
        <dbReference type="Proteomes" id="UP000037035"/>
    </source>
</evidence>
<accession>A0A0L6UTA6</accession>
<gene>
    <name evidence="2" type="ORF">VP01_3819g2</name>
</gene>
<comment type="caution">
    <text evidence="2">The sequence shown here is derived from an EMBL/GenBank/DDBJ whole genome shotgun (WGS) entry which is preliminary data.</text>
</comment>
<feature type="compositionally biased region" description="Basic residues" evidence="1">
    <location>
        <begin position="90"/>
        <end position="99"/>
    </location>
</feature>
<dbReference type="AlphaFoldDB" id="A0A0L6UTA6"/>
<name>A0A0L6UTA6_9BASI</name>
<protein>
    <submittedName>
        <fullName evidence="2">Uncharacterized protein</fullName>
    </submittedName>
</protein>
<dbReference type="Proteomes" id="UP000037035">
    <property type="component" value="Unassembled WGS sequence"/>
</dbReference>
<dbReference type="EMBL" id="LAVV01008856">
    <property type="protein sequence ID" value="KNZ51768.1"/>
    <property type="molecule type" value="Genomic_DNA"/>
</dbReference>